<proteinExistence type="predicted"/>
<dbReference type="OrthoDB" id="10408706at2759"/>
<sequence>MLKSTVFKGQVLYYIQYFCCQNFEERQGTCYECEIGFTTFKGVACQRCPENKFGKKCTSTCFCTRNERCNNIYGCVPSVFNSNSTYSYDTWDTTNSDNQTLNKVERKNKTHRIPITKACIGGVSLIFVVTGITCLVRRKQILQRKRKGNINHVNSKEEPHEHAYDEIEEQNMCDLPISELEYQPSEPLVNNLDRLKTGTLSTTNNGYLHPYYSKARETGKVETTSCSTTGEVSSVSSTSEDDQGYQKVIQSTKQKKKDFNRQPSVEYFEPLDISNDVTCQSAIVEHNTSNVPLSNKEVDNYYCSNEKDRENESVRQENIQMRENTISAGEQSRTPNVFSYC</sequence>
<keyword evidence="4" id="KW-1185">Reference proteome</keyword>
<reference evidence="3 4" key="1">
    <citation type="submission" date="2020-06" db="EMBL/GenBank/DDBJ databases">
        <authorList>
            <person name="Li R."/>
            <person name="Bekaert M."/>
        </authorList>
    </citation>
    <scope>NUCLEOTIDE SEQUENCE [LARGE SCALE GENOMIC DNA]</scope>
    <source>
        <strain evidence="4">wild</strain>
    </source>
</reference>
<feature type="transmembrane region" description="Helical" evidence="2">
    <location>
        <begin position="115"/>
        <end position="136"/>
    </location>
</feature>
<gene>
    <name evidence="3" type="ORF">MCOR_13067</name>
</gene>
<feature type="compositionally biased region" description="Low complexity" evidence="1">
    <location>
        <begin position="221"/>
        <end position="238"/>
    </location>
</feature>
<dbReference type="AlphaFoldDB" id="A0A6J8AYP4"/>
<keyword evidence="2" id="KW-0472">Membrane</keyword>
<evidence type="ECO:0000313" key="4">
    <source>
        <dbReference type="Proteomes" id="UP000507470"/>
    </source>
</evidence>
<protein>
    <recommendedName>
        <fullName evidence="5">MEGF10_11</fullName>
    </recommendedName>
</protein>
<keyword evidence="2" id="KW-0812">Transmembrane</keyword>
<dbReference type="Proteomes" id="UP000507470">
    <property type="component" value="Unassembled WGS sequence"/>
</dbReference>
<accession>A0A6J8AYP4</accession>
<feature type="region of interest" description="Disordered" evidence="1">
    <location>
        <begin position="218"/>
        <end position="246"/>
    </location>
</feature>
<dbReference type="EMBL" id="CACVKT020002187">
    <property type="protein sequence ID" value="CAC5376417.1"/>
    <property type="molecule type" value="Genomic_DNA"/>
</dbReference>
<evidence type="ECO:0008006" key="5">
    <source>
        <dbReference type="Google" id="ProtNLM"/>
    </source>
</evidence>
<evidence type="ECO:0000313" key="3">
    <source>
        <dbReference type="EMBL" id="CAC5376417.1"/>
    </source>
</evidence>
<organism evidence="3 4">
    <name type="scientific">Mytilus coruscus</name>
    <name type="common">Sea mussel</name>
    <dbReference type="NCBI Taxonomy" id="42192"/>
    <lineage>
        <taxon>Eukaryota</taxon>
        <taxon>Metazoa</taxon>
        <taxon>Spiralia</taxon>
        <taxon>Lophotrochozoa</taxon>
        <taxon>Mollusca</taxon>
        <taxon>Bivalvia</taxon>
        <taxon>Autobranchia</taxon>
        <taxon>Pteriomorphia</taxon>
        <taxon>Mytilida</taxon>
        <taxon>Mytiloidea</taxon>
        <taxon>Mytilidae</taxon>
        <taxon>Mytilinae</taxon>
        <taxon>Mytilus</taxon>
    </lineage>
</organism>
<evidence type="ECO:0000256" key="2">
    <source>
        <dbReference type="SAM" id="Phobius"/>
    </source>
</evidence>
<evidence type="ECO:0000256" key="1">
    <source>
        <dbReference type="SAM" id="MobiDB-lite"/>
    </source>
</evidence>
<name>A0A6J8AYP4_MYTCO</name>
<keyword evidence="2" id="KW-1133">Transmembrane helix</keyword>